<dbReference type="SUPFAM" id="SSF111364">
    <property type="entry name" value="Tsx-like channel"/>
    <property type="match status" value="1"/>
</dbReference>
<organism evidence="2 3">
    <name type="scientific">Thauera mechernichensis</name>
    <dbReference type="NCBI Taxonomy" id="82788"/>
    <lineage>
        <taxon>Bacteria</taxon>
        <taxon>Pseudomonadati</taxon>
        <taxon>Pseudomonadota</taxon>
        <taxon>Betaproteobacteria</taxon>
        <taxon>Rhodocyclales</taxon>
        <taxon>Zoogloeaceae</taxon>
        <taxon>Thauera</taxon>
    </lineage>
</organism>
<name>A0ABW3W8X7_9RHOO</name>
<evidence type="ECO:0000313" key="3">
    <source>
        <dbReference type="Proteomes" id="UP001597158"/>
    </source>
</evidence>
<evidence type="ECO:0000256" key="1">
    <source>
        <dbReference type="SAM" id="SignalP"/>
    </source>
</evidence>
<sequence length="290" mass="31885">MTRFDTCLKAVGAACLLAAVPATGQAATWSDTFVGYRYGTELREPTNTRAVEKHVLQLTHASGYSVGQNFINVDMLQSDKADPASGSTNGATEFYLTYRHQVHLGKLLDKRLAFGPVKEVGITAGFDLNTKNTRFAPRKRLLVVGPTLKFDVPGFLDVSLLYGKEWNHCGLGAPACPRSDISFDPQWIISAAWGIPFSAGSVPLKFQGFINVNSDKGRDYAGVKTRTETLMRAALMVDVGQMAWGTKNTFLMGVGYEYWRNKFGNHAYGNGVEKPGIDTDAPTFQLEWHF</sequence>
<keyword evidence="3" id="KW-1185">Reference proteome</keyword>
<feature type="chain" id="PRO_5045064326" evidence="1">
    <location>
        <begin position="27"/>
        <end position="290"/>
    </location>
</feature>
<dbReference type="Gene3D" id="2.40.230.20">
    <property type="entry name" value="Nucleoside-specific channel-forming protein, Tsx-like"/>
    <property type="match status" value="1"/>
</dbReference>
<keyword evidence="1" id="KW-0732">Signal</keyword>
<feature type="signal peptide" evidence="1">
    <location>
        <begin position="1"/>
        <end position="26"/>
    </location>
</feature>
<dbReference type="InterPro" id="IPR036777">
    <property type="entry name" value="Channel_Tsx-like_sf"/>
</dbReference>
<dbReference type="RefSeq" id="WP_277831571.1">
    <property type="nucleotide sequence ID" value="NZ_JARQZE010000003.1"/>
</dbReference>
<accession>A0ABW3W8X7</accession>
<evidence type="ECO:0000313" key="2">
    <source>
        <dbReference type="EMBL" id="MFD1262289.1"/>
    </source>
</evidence>
<reference evidence="3" key="1">
    <citation type="journal article" date="2019" name="Int. J. Syst. Evol. Microbiol.">
        <title>The Global Catalogue of Microorganisms (GCM) 10K type strain sequencing project: providing services to taxonomists for standard genome sequencing and annotation.</title>
        <authorList>
            <consortium name="The Broad Institute Genomics Platform"/>
            <consortium name="The Broad Institute Genome Sequencing Center for Infectious Disease"/>
            <person name="Wu L."/>
            <person name="Ma J."/>
        </authorList>
    </citation>
    <scope>NUCLEOTIDE SEQUENCE [LARGE SCALE GENOMIC DNA]</scope>
    <source>
        <strain evidence="3">CCUG 48884</strain>
    </source>
</reference>
<gene>
    <name evidence="2" type="ORF">ACFQ4M_01760</name>
</gene>
<comment type="caution">
    <text evidence="2">The sequence shown here is derived from an EMBL/GenBank/DDBJ whole genome shotgun (WGS) entry which is preliminary data.</text>
</comment>
<protein>
    <submittedName>
        <fullName evidence="2">Outer membrane protein OmpK</fullName>
    </submittedName>
</protein>
<proteinExistence type="predicted"/>
<dbReference type="EMBL" id="JBHTMC010000002">
    <property type="protein sequence ID" value="MFD1262289.1"/>
    <property type="molecule type" value="Genomic_DNA"/>
</dbReference>
<dbReference type="Proteomes" id="UP001597158">
    <property type="component" value="Unassembled WGS sequence"/>
</dbReference>